<evidence type="ECO:0000313" key="2">
    <source>
        <dbReference type="Proteomes" id="UP000321363"/>
    </source>
</evidence>
<reference evidence="1 2" key="1">
    <citation type="journal article" date="2005" name="Int. J. Syst. Evol. Microbiol.">
        <title>Bacillus litoralis sp. nov., isolated from a tidal flat of the Yellow Sea in Korea.</title>
        <authorList>
            <person name="Yoon J.H."/>
            <person name="Oh T.K."/>
        </authorList>
    </citation>
    <scope>NUCLEOTIDE SEQUENCE [LARGE SCALE GENOMIC DNA]</scope>
    <source>
        <strain evidence="1 2">SW-211</strain>
    </source>
</reference>
<dbReference type="RefSeq" id="WP_146945671.1">
    <property type="nucleotide sequence ID" value="NZ_VOQF01000001.1"/>
</dbReference>
<gene>
    <name evidence="1" type="ORF">FS935_00995</name>
</gene>
<sequence length="168" mass="20418">MREKKVRGINRKINKLIKRIEENTIEFPLKFYENEYRNFPLPVSQEFINSNKTPTKVKRKCIQTLIDRAKHLSYIKPKEEEIYRVVVAIHLPDLWRSEIIVFKGKSYYQKIFNRNDEQTWFPLSKMRNIEKEWKLTVPANMSIVGYREEITDEDYHYKGEIWFIGDLN</sequence>
<accession>A0A5C6WAA0</accession>
<dbReference type="Proteomes" id="UP000321363">
    <property type="component" value="Unassembled WGS sequence"/>
</dbReference>
<comment type="caution">
    <text evidence="1">The sequence shown here is derived from an EMBL/GenBank/DDBJ whole genome shotgun (WGS) entry which is preliminary data.</text>
</comment>
<organism evidence="1 2">
    <name type="scientific">Metabacillus litoralis</name>
    <dbReference type="NCBI Taxonomy" id="152268"/>
    <lineage>
        <taxon>Bacteria</taxon>
        <taxon>Bacillati</taxon>
        <taxon>Bacillota</taxon>
        <taxon>Bacilli</taxon>
        <taxon>Bacillales</taxon>
        <taxon>Bacillaceae</taxon>
        <taxon>Metabacillus</taxon>
    </lineage>
</organism>
<keyword evidence="2" id="KW-1185">Reference proteome</keyword>
<name>A0A5C6WAA0_9BACI</name>
<dbReference type="EMBL" id="VOQF01000001">
    <property type="protein sequence ID" value="TXC92809.1"/>
    <property type="molecule type" value="Genomic_DNA"/>
</dbReference>
<protein>
    <submittedName>
        <fullName evidence="1">DUF3916 domain-containing protein</fullName>
    </submittedName>
</protein>
<evidence type="ECO:0000313" key="1">
    <source>
        <dbReference type="EMBL" id="TXC92809.1"/>
    </source>
</evidence>
<dbReference type="OrthoDB" id="2426896at2"/>
<dbReference type="AlphaFoldDB" id="A0A5C6WAA0"/>
<dbReference type="InterPro" id="IPR025075">
    <property type="entry name" value="DUF3916"/>
</dbReference>
<dbReference type="Pfam" id="PF13079">
    <property type="entry name" value="DUF3916"/>
    <property type="match status" value="1"/>
</dbReference>
<proteinExistence type="predicted"/>